<evidence type="ECO:0000313" key="5">
    <source>
        <dbReference type="Proteomes" id="UP001201812"/>
    </source>
</evidence>
<protein>
    <recommendedName>
        <fullName evidence="2">Mediator of RNA polymerase II transcription subunit 15</fullName>
    </recommendedName>
    <alternativeName>
        <fullName evidence="2">Mediator complex subunit 15</fullName>
    </alternativeName>
</protein>
<reference evidence="4" key="1">
    <citation type="submission" date="2022-01" db="EMBL/GenBank/DDBJ databases">
        <title>Genome Sequence Resource for Two Populations of Ditylenchus destructor, the Migratory Endoparasitic Phytonematode.</title>
        <authorList>
            <person name="Zhang H."/>
            <person name="Lin R."/>
            <person name="Xie B."/>
        </authorList>
    </citation>
    <scope>NUCLEOTIDE SEQUENCE</scope>
    <source>
        <strain evidence="4">BazhouSP</strain>
    </source>
</reference>
<keyword evidence="2" id="KW-0010">Activator</keyword>
<name>A0AAD4MT39_9BILA</name>
<comment type="caution">
    <text evidence="4">The sequence shown here is derived from an EMBL/GenBank/DDBJ whole genome shotgun (WGS) entry which is preliminary data.</text>
</comment>
<dbReference type="GO" id="GO:0003712">
    <property type="term" value="F:transcription coregulator activity"/>
    <property type="evidence" value="ECO:0007669"/>
    <property type="project" value="InterPro"/>
</dbReference>
<evidence type="ECO:0000313" key="4">
    <source>
        <dbReference type="EMBL" id="KAI1705918.1"/>
    </source>
</evidence>
<dbReference type="GO" id="GO:0006355">
    <property type="term" value="P:regulation of DNA-templated transcription"/>
    <property type="evidence" value="ECO:0007669"/>
    <property type="project" value="InterPro"/>
</dbReference>
<evidence type="ECO:0000256" key="2">
    <source>
        <dbReference type="RuleBase" id="RU364148"/>
    </source>
</evidence>
<proteinExistence type="inferred from homology"/>
<comment type="function">
    <text evidence="2">Component of the Mediator complex, a coactivator involved in the regulated transcription of nearly all RNA polymerase II-dependent genes. Mediator functions as a bridge to convey information from gene-specific regulatory proteins to the basal RNA polymerase II transcription machinery. Mediator is recruited to promoters by direct interactions with regulatory proteins and serves as a scaffold for the assembly of a functional preinitiation complex with RNA polymerase II and the general transcription factors.</text>
</comment>
<dbReference type="Gene3D" id="1.10.246.20">
    <property type="entry name" value="Coactivator CBP, KIX domain"/>
    <property type="match status" value="1"/>
</dbReference>
<keyword evidence="2" id="KW-0804">Transcription</keyword>
<dbReference type="GO" id="GO:0005634">
    <property type="term" value="C:nucleus"/>
    <property type="evidence" value="ECO:0007669"/>
    <property type="project" value="UniProtKB-SubCell"/>
</dbReference>
<keyword evidence="2" id="KW-0805">Transcription regulation</keyword>
<keyword evidence="5" id="KW-1185">Reference proteome</keyword>
<keyword evidence="1 2" id="KW-0539">Nucleus</keyword>
<feature type="domain" description="Mediator of RNA polymerase II transcription subunit 15 N-terminal" evidence="3">
    <location>
        <begin position="18"/>
        <end position="76"/>
    </location>
</feature>
<evidence type="ECO:0000259" key="3">
    <source>
        <dbReference type="Pfam" id="PF09606"/>
    </source>
</evidence>
<comment type="subcellular location">
    <subcellularLocation>
        <location evidence="2">Nucleus</location>
    </subcellularLocation>
</comment>
<comment type="similarity">
    <text evidence="2">Belongs to the Mediator complex subunit 15 family.</text>
</comment>
<sequence length="117" mass="13500">MSCDPRFLEISSDLWPMYFRANFVRQLESILTRCRPQVPDLLVPGIAKRAEECAFNNCSTREEYFRTILKVINTLNPDSDPVVAHALNNSHFLKVVADNEQASNFYLQPTRKLLPNE</sequence>
<accession>A0AAD4MT39</accession>
<dbReference type="InterPro" id="IPR036529">
    <property type="entry name" value="KIX_dom_sf"/>
</dbReference>
<dbReference type="AlphaFoldDB" id="A0AAD4MT39"/>
<dbReference type="InterPro" id="IPR019087">
    <property type="entry name" value="Med15_N"/>
</dbReference>
<evidence type="ECO:0000256" key="1">
    <source>
        <dbReference type="ARBA" id="ARBA00023242"/>
    </source>
</evidence>
<organism evidence="4 5">
    <name type="scientific">Ditylenchus destructor</name>
    <dbReference type="NCBI Taxonomy" id="166010"/>
    <lineage>
        <taxon>Eukaryota</taxon>
        <taxon>Metazoa</taxon>
        <taxon>Ecdysozoa</taxon>
        <taxon>Nematoda</taxon>
        <taxon>Chromadorea</taxon>
        <taxon>Rhabditida</taxon>
        <taxon>Tylenchina</taxon>
        <taxon>Tylenchomorpha</taxon>
        <taxon>Sphaerularioidea</taxon>
        <taxon>Anguinidae</taxon>
        <taxon>Anguininae</taxon>
        <taxon>Ditylenchus</taxon>
    </lineage>
</organism>
<dbReference type="EMBL" id="JAKKPZ010000052">
    <property type="protein sequence ID" value="KAI1705918.1"/>
    <property type="molecule type" value="Genomic_DNA"/>
</dbReference>
<comment type="subunit">
    <text evidence="2">Component of the Mediator complex.</text>
</comment>
<dbReference type="Pfam" id="PF09606">
    <property type="entry name" value="Med15_N"/>
    <property type="match status" value="1"/>
</dbReference>
<dbReference type="Proteomes" id="UP001201812">
    <property type="component" value="Unassembled WGS sequence"/>
</dbReference>
<gene>
    <name evidence="2" type="primary">MED15</name>
    <name evidence="4" type="ORF">DdX_13359</name>
</gene>